<keyword evidence="4" id="KW-0285">Flavoprotein</keyword>
<organism evidence="10 11">
    <name type="scientific">Tessaracoccus flavus</name>
    <dbReference type="NCBI Taxonomy" id="1610493"/>
    <lineage>
        <taxon>Bacteria</taxon>
        <taxon>Bacillati</taxon>
        <taxon>Actinomycetota</taxon>
        <taxon>Actinomycetes</taxon>
        <taxon>Propionibacteriales</taxon>
        <taxon>Propionibacteriaceae</taxon>
        <taxon>Tessaracoccus</taxon>
    </lineage>
</organism>
<dbReference type="InterPro" id="IPR013785">
    <property type="entry name" value="Aldolase_TIM"/>
</dbReference>
<comment type="similarity">
    <text evidence="2">Belongs to the nitronate monooxygenase family. NMO class I subfamily.</text>
</comment>
<evidence type="ECO:0000256" key="7">
    <source>
        <dbReference type="ARBA" id="ARBA00023033"/>
    </source>
</evidence>
<keyword evidence="11" id="KW-1185">Reference proteome</keyword>
<evidence type="ECO:0000313" key="10">
    <source>
        <dbReference type="EMBL" id="AQP45203.1"/>
    </source>
</evidence>
<dbReference type="Pfam" id="PF03060">
    <property type="entry name" value="NMO"/>
    <property type="match status" value="1"/>
</dbReference>
<evidence type="ECO:0000256" key="1">
    <source>
        <dbReference type="ARBA" id="ARBA00001917"/>
    </source>
</evidence>
<evidence type="ECO:0000256" key="5">
    <source>
        <dbReference type="ARBA" id="ARBA00022643"/>
    </source>
</evidence>
<dbReference type="AlphaFoldDB" id="A0A1Q2CGH3"/>
<reference evidence="10 11" key="1">
    <citation type="journal article" date="2016" name="Int. J. Syst. Evol. Microbiol.">
        <title>Tessaracoccus flavus sp. nov., isolated from the drainage system of a lindane-producing factory.</title>
        <authorList>
            <person name="Kumari R."/>
            <person name="Singh P."/>
            <person name="Schumann P."/>
            <person name="Lal R."/>
        </authorList>
    </citation>
    <scope>NUCLEOTIDE SEQUENCE [LARGE SCALE GENOMIC DNA]</scope>
    <source>
        <strain evidence="10 11">RP1T</strain>
    </source>
</reference>
<dbReference type="OrthoDB" id="9778912at2"/>
<dbReference type="CDD" id="cd04730">
    <property type="entry name" value="NPD_like"/>
    <property type="match status" value="1"/>
</dbReference>
<gene>
    <name evidence="10" type="ORF">RPIT_10685</name>
</gene>
<keyword evidence="3" id="KW-0216">Detoxification</keyword>
<dbReference type="KEGG" id="tfl:RPIT_10685"/>
<dbReference type="GO" id="GO:0018580">
    <property type="term" value="F:nitronate monooxygenase activity"/>
    <property type="evidence" value="ECO:0007669"/>
    <property type="project" value="InterPro"/>
</dbReference>
<dbReference type="STRING" id="1610493.RPIT_10685"/>
<protein>
    <recommendedName>
        <fullName evidence="8">Propionate 3-nitronate monooxygenase</fullName>
    </recommendedName>
</protein>
<keyword evidence="7" id="KW-0503">Monooxygenase</keyword>
<dbReference type="SUPFAM" id="SSF51412">
    <property type="entry name" value="Inosine monophosphate dehydrogenase (IMPDH)"/>
    <property type="match status" value="1"/>
</dbReference>
<accession>A0A1Q2CGH3</accession>
<proteinExistence type="inferred from homology"/>
<evidence type="ECO:0000256" key="8">
    <source>
        <dbReference type="ARBA" id="ARBA00031155"/>
    </source>
</evidence>
<dbReference type="PANTHER" id="PTHR42747:SF3">
    <property type="entry name" value="NITRONATE MONOOXYGENASE-RELATED"/>
    <property type="match status" value="1"/>
</dbReference>
<dbReference type="InterPro" id="IPR004136">
    <property type="entry name" value="NMO"/>
</dbReference>
<dbReference type="EMBL" id="CP019605">
    <property type="protein sequence ID" value="AQP45203.1"/>
    <property type="molecule type" value="Genomic_DNA"/>
</dbReference>
<evidence type="ECO:0000256" key="6">
    <source>
        <dbReference type="ARBA" id="ARBA00023002"/>
    </source>
</evidence>
<keyword evidence="6" id="KW-0560">Oxidoreductase</keyword>
<dbReference type="RefSeq" id="WP_143028187.1">
    <property type="nucleotide sequence ID" value="NZ_CP019605.1"/>
</dbReference>
<dbReference type="GO" id="GO:0009636">
    <property type="term" value="P:response to toxic substance"/>
    <property type="evidence" value="ECO:0007669"/>
    <property type="project" value="UniProtKB-KW"/>
</dbReference>
<dbReference type="Gene3D" id="3.20.20.70">
    <property type="entry name" value="Aldolase class I"/>
    <property type="match status" value="1"/>
</dbReference>
<sequence>MSLPILQAPMAGVQGVALALAVGRAGGIGSLPAAMMSSEPLVASLRQLDAAKAAYNVNFFAHTPREPDERLQRWADSLAAYREEFGVREVASMGSERRPFGEEALAAVTTASPTIVSFHFGLPAKPLLAELKRRLPDTFIASTATTVDEARWLEENGAQMVVAQGWEAGGHRGHFLSDDLSLHLPTRELVAAIRAAVRLPVIAAGGITTPAQVRAALAAGASAVQCGTAFLLADEAATPDLHRTAIEQPHETVVTTVMTGRPARGIPNRLIRDLGETPDDLPGYPHTAGPLAPLRAAAEARGRTDFTPLWCGANTDSVRRGAAEDIVARLMGEKI</sequence>
<evidence type="ECO:0000256" key="9">
    <source>
        <dbReference type="ARBA" id="ARBA00049401"/>
    </source>
</evidence>
<evidence type="ECO:0000313" key="11">
    <source>
        <dbReference type="Proteomes" id="UP000188324"/>
    </source>
</evidence>
<comment type="cofactor">
    <cofactor evidence="1">
        <name>FMN</name>
        <dbReference type="ChEBI" id="CHEBI:58210"/>
    </cofactor>
</comment>
<evidence type="ECO:0000256" key="4">
    <source>
        <dbReference type="ARBA" id="ARBA00022630"/>
    </source>
</evidence>
<name>A0A1Q2CGH3_9ACTN</name>
<keyword evidence="5" id="KW-0288">FMN</keyword>
<evidence type="ECO:0000256" key="3">
    <source>
        <dbReference type="ARBA" id="ARBA00022575"/>
    </source>
</evidence>
<evidence type="ECO:0000256" key="2">
    <source>
        <dbReference type="ARBA" id="ARBA00009881"/>
    </source>
</evidence>
<comment type="catalytic activity">
    <reaction evidence="9">
        <text>3 propionate 3-nitronate + 3 O2 + H2O = 3 3-oxopropanoate + 2 nitrate + nitrite + H2O2 + 3 H(+)</text>
        <dbReference type="Rhea" id="RHEA:57332"/>
        <dbReference type="ChEBI" id="CHEBI:15377"/>
        <dbReference type="ChEBI" id="CHEBI:15378"/>
        <dbReference type="ChEBI" id="CHEBI:15379"/>
        <dbReference type="ChEBI" id="CHEBI:16240"/>
        <dbReference type="ChEBI" id="CHEBI:16301"/>
        <dbReference type="ChEBI" id="CHEBI:17632"/>
        <dbReference type="ChEBI" id="CHEBI:33190"/>
        <dbReference type="ChEBI" id="CHEBI:136067"/>
    </reaction>
</comment>
<dbReference type="PANTHER" id="PTHR42747">
    <property type="entry name" value="NITRONATE MONOOXYGENASE-RELATED"/>
    <property type="match status" value="1"/>
</dbReference>
<dbReference type="Proteomes" id="UP000188324">
    <property type="component" value="Chromosome"/>
</dbReference>